<feature type="signal peptide" evidence="1">
    <location>
        <begin position="1"/>
        <end position="19"/>
    </location>
</feature>
<protein>
    <recommendedName>
        <fullName evidence="4">DUF1566 domain-containing protein</fullName>
    </recommendedName>
</protein>
<evidence type="ECO:0000313" key="3">
    <source>
        <dbReference type="Proteomes" id="UP000481517"/>
    </source>
</evidence>
<reference evidence="2 3" key="1">
    <citation type="submission" date="2020-02" db="EMBL/GenBank/DDBJ databases">
        <authorList>
            <person name="Rodrigo-Torres L."/>
            <person name="Arahal R. D."/>
            <person name="Lucena T."/>
        </authorList>
    </citation>
    <scope>NUCLEOTIDE SEQUENCE [LARGE SCALE GENOMIC DNA]</scope>
    <source>
        <strain evidence="2 3">CECT 9734</strain>
    </source>
</reference>
<name>A0A6S6WLU2_9GAMM</name>
<dbReference type="AlphaFoldDB" id="A0A6S6WLU2"/>
<gene>
    <name evidence="2" type="ORF">PSI9734_02137</name>
</gene>
<feature type="chain" id="PRO_5028947747" description="DUF1566 domain-containing protein" evidence="1">
    <location>
        <begin position="20"/>
        <end position="133"/>
    </location>
</feature>
<evidence type="ECO:0000313" key="2">
    <source>
        <dbReference type="EMBL" id="CAB0151770.1"/>
    </source>
</evidence>
<evidence type="ECO:0000256" key="1">
    <source>
        <dbReference type="SAM" id="SignalP"/>
    </source>
</evidence>
<keyword evidence="1" id="KW-0732">Signal</keyword>
<dbReference type="Proteomes" id="UP000481517">
    <property type="component" value="Unassembled WGS sequence"/>
</dbReference>
<accession>A0A6S6WLU2</accession>
<organism evidence="2 3">
    <name type="scientific">Pseudidiomarina piscicola</name>
    <dbReference type="NCBI Taxonomy" id="2614830"/>
    <lineage>
        <taxon>Bacteria</taxon>
        <taxon>Pseudomonadati</taxon>
        <taxon>Pseudomonadota</taxon>
        <taxon>Gammaproteobacteria</taxon>
        <taxon>Alteromonadales</taxon>
        <taxon>Idiomarinaceae</taxon>
        <taxon>Pseudidiomarina</taxon>
    </lineage>
</organism>
<proteinExistence type="predicted"/>
<dbReference type="RefSeq" id="WP_173921127.1">
    <property type="nucleotide sequence ID" value="NZ_CADCXY010000006.1"/>
</dbReference>
<evidence type="ECO:0008006" key="4">
    <source>
        <dbReference type="Google" id="ProtNLM"/>
    </source>
</evidence>
<keyword evidence="3" id="KW-1185">Reference proteome</keyword>
<sequence length="133" mass="14774">MSLLTALLLQLLSVSLPQADAPSELHWRACLLGQTKVQQQCQGALQQFDWHQAKAEIYRLKDQGAWRLPTADELSSLIDNAPEVLAKVSDQWLLSASVLRHGNELLVAAVHYPSGKVEYIPVREPALVLLVEI</sequence>
<dbReference type="EMBL" id="CADCXY010000006">
    <property type="protein sequence ID" value="CAB0151770.1"/>
    <property type="molecule type" value="Genomic_DNA"/>
</dbReference>